<proteinExistence type="predicted"/>
<comment type="caution">
    <text evidence="1">The sequence shown here is derived from an EMBL/GenBank/DDBJ whole genome shotgun (WGS) entry which is preliminary data.</text>
</comment>
<dbReference type="EMBL" id="BOQP01000017">
    <property type="protein sequence ID" value="GIM73614.1"/>
    <property type="molecule type" value="Genomic_DNA"/>
</dbReference>
<evidence type="ECO:0000313" key="2">
    <source>
        <dbReference type="Proteomes" id="UP000680865"/>
    </source>
</evidence>
<reference evidence="1" key="1">
    <citation type="submission" date="2021-03" db="EMBL/GenBank/DDBJ databases">
        <title>Whole genome shotgun sequence of Actinoplanes consettensis NBRC 14913.</title>
        <authorList>
            <person name="Komaki H."/>
            <person name="Tamura T."/>
        </authorList>
    </citation>
    <scope>NUCLEOTIDE SEQUENCE</scope>
    <source>
        <strain evidence="1">NBRC 14913</strain>
    </source>
</reference>
<evidence type="ECO:0000313" key="1">
    <source>
        <dbReference type="EMBL" id="GIM73614.1"/>
    </source>
</evidence>
<keyword evidence="2" id="KW-1185">Reference proteome</keyword>
<dbReference type="Proteomes" id="UP000680865">
    <property type="component" value="Unassembled WGS sequence"/>
</dbReference>
<name>A0A919VPA5_9ACTN</name>
<protein>
    <submittedName>
        <fullName evidence="1">Uncharacterized protein</fullName>
    </submittedName>
</protein>
<sequence>MAKHADIWHSFSDTATLERELGILAGHCADLGRDPAEIEISVMGKTEDRDKMYELGARLFTVHTGDPTELREFIAWRDPRNA</sequence>
<dbReference type="AlphaFoldDB" id="A0A919VPA5"/>
<accession>A0A919VPA5</accession>
<gene>
    <name evidence="1" type="ORF">Aco04nite_36200</name>
</gene>
<organism evidence="1 2">
    <name type="scientific">Winogradskya consettensis</name>
    <dbReference type="NCBI Taxonomy" id="113560"/>
    <lineage>
        <taxon>Bacteria</taxon>
        <taxon>Bacillati</taxon>
        <taxon>Actinomycetota</taxon>
        <taxon>Actinomycetes</taxon>
        <taxon>Micromonosporales</taxon>
        <taxon>Micromonosporaceae</taxon>
        <taxon>Winogradskya</taxon>
    </lineage>
</organism>